<proteinExistence type="predicted"/>
<dbReference type="RefSeq" id="WP_014043737.1">
    <property type="nucleotide sequence ID" value="NC_015952.1"/>
</dbReference>
<dbReference type="AlphaFoldDB" id="G2PHF6"/>
<keyword evidence="2" id="KW-1185">Reference proteome</keyword>
<organism evidence="1 2">
    <name type="scientific">Streptomyces violaceusniger (strain Tu 4113)</name>
    <dbReference type="NCBI Taxonomy" id="653045"/>
    <lineage>
        <taxon>Bacteria</taxon>
        <taxon>Bacillati</taxon>
        <taxon>Actinomycetota</taxon>
        <taxon>Actinomycetes</taxon>
        <taxon>Kitasatosporales</taxon>
        <taxon>Streptomycetaceae</taxon>
        <taxon>Streptomyces</taxon>
        <taxon>Streptomyces violaceusniger group</taxon>
    </lineage>
</organism>
<dbReference type="Proteomes" id="UP000008703">
    <property type="component" value="Plasmid pSTRVI02"/>
</dbReference>
<geneLocation type="plasmid" evidence="1 2">
    <name>pSTRVI02</name>
</geneLocation>
<keyword evidence="1" id="KW-0614">Plasmid</keyword>
<accession>G2PHF6</accession>
<evidence type="ECO:0000313" key="1">
    <source>
        <dbReference type="EMBL" id="AEM88802.1"/>
    </source>
</evidence>
<name>G2PHF6_STRV4</name>
<reference evidence="1" key="1">
    <citation type="submission" date="2011-08" db="EMBL/GenBank/DDBJ databases">
        <title>Complete sequence of plasmid 2 of Streptomyces violaceusniger Tu 4113.</title>
        <authorList>
            <consortium name="US DOE Joint Genome Institute"/>
            <person name="Lucas S."/>
            <person name="Han J."/>
            <person name="Lapidus A."/>
            <person name="Cheng J.-F."/>
            <person name="Goodwin L."/>
            <person name="Pitluck S."/>
            <person name="Peters L."/>
            <person name="Ivanova N."/>
            <person name="Daligault H."/>
            <person name="Detter J.C."/>
            <person name="Han C."/>
            <person name="Tapia R."/>
            <person name="Land M."/>
            <person name="Hauser L."/>
            <person name="Kyrpides N."/>
            <person name="Ivanova N."/>
            <person name="Pagani I."/>
            <person name="Hagen A."/>
            <person name="Katz L."/>
            <person name="Fiedler H.-P."/>
            <person name="Keasling J."/>
            <person name="Fortman J."/>
            <person name="Woyke T."/>
        </authorList>
    </citation>
    <scope>NUCLEOTIDE SEQUENCE [LARGE SCALE GENOMIC DNA]</scope>
    <source>
        <strain evidence="1">Tu 4113</strain>
        <plasmid evidence="1">pSTRVI02</plasmid>
    </source>
</reference>
<dbReference type="KEGG" id="svl:Strvi_0025"/>
<dbReference type="EMBL" id="CP002996">
    <property type="protein sequence ID" value="AEM88802.1"/>
    <property type="molecule type" value="Genomic_DNA"/>
</dbReference>
<protein>
    <submittedName>
        <fullName evidence="1">Uncharacterized protein</fullName>
    </submittedName>
</protein>
<dbReference type="HOGENOM" id="CLU_399501_0_0_11"/>
<gene>
    <name evidence="1" type="ORF">Strvi_0025</name>
</gene>
<sequence>MAQYSRCGCQTECPCVLVGGKGIEITGTGNVDDPYVISTDGTIDCDLTMGCVCAKISGNSGIRCNPQQGIELFLSGDGGNGMRFGQDGGLYASCPNCLDDPNNCVRSVDDLDAKINAKQFLWGTYQGGRLIVPWGTMRSVDTALAIQSDIDVQWVSSLKGSGAAIFPYPTFCSSQWSAHYDYASANSGYCNSIRYYKLHPAQWLNFTKDVQHFYDSGWDNRDADGGRLLSQVYGVTHGKLINALFLIATETYNSVISTIQYWCAQRRTILFHWNPQRLPQAVGAGIPAGIVCFPGEASAESPWSGNWTPTLAQEAKAAGADWAAVSMRLTDQQLRTFADAGLKTLGFDTFRRVDAHRAVDLGFVGLLSDDMIYQRHEEALNPLPGFIQHPGRNSFVPYDRTTWGVGSAGSGQLFPPENPSSFRSRRGYFRTSGAPTNQFNGVYLPCWHLPSNWGDYNAAAEDTDSIPAMLLGDISNHEYLSNPTGYRINWIAGWVNADESSYADNPSIVGNPPGTPNSPIDKIGLFFGAPDDRNITGENAYRNKGPGKAAQGYFCFIRCTTRELVIGMRTPDSGAATTGYKNLADKTQSGGAIPANQLWQFRVDVRPGNAGGEGTITFWTDGGPSAAQYEVSTTSQDAGRFRGGYVFIAKEELDSTEFEARFAEVNIDLLDAQGRAMGQPRSLMPPEHT</sequence>
<evidence type="ECO:0000313" key="2">
    <source>
        <dbReference type="Proteomes" id="UP000008703"/>
    </source>
</evidence>